<feature type="compositionally biased region" description="Low complexity" evidence="1">
    <location>
        <begin position="378"/>
        <end position="390"/>
    </location>
</feature>
<protein>
    <submittedName>
        <fullName evidence="2">Uncharacterized protein</fullName>
    </submittedName>
</protein>
<dbReference type="EMBL" id="JAAAIN010001694">
    <property type="protein sequence ID" value="KAG0300923.1"/>
    <property type="molecule type" value="Genomic_DNA"/>
</dbReference>
<accession>A0A9P6QV52</accession>
<feature type="non-terminal residue" evidence="2">
    <location>
        <position position="1"/>
    </location>
</feature>
<evidence type="ECO:0000313" key="3">
    <source>
        <dbReference type="Proteomes" id="UP000823405"/>
    </source>
</evidence>
<feature type="compositionally biased region" description="Basic and acidic residues" evidence="1">
    <location>
        <begin position="84"/>
        <end position="95"/>
    </location>
</feature>
<dbReference type="AlphaFoldDB" id="A0A9P6QV52"/>
<evidence type="ECO:0000313" key="2">
    <source>
        <dbReference type="EMBL" id="KAG0300923.1"/>
    </source>
</evidence>
<feature type="compositionally biased region" description="Basic and acidic residues" evidence="1">
    <location>
        <begin position="751"/>
        <end position="778"/>
    </location>
</feature>
<feature type="compositionally biased region" description="Polar residues" evidence="1">
    <location>
        <begin position="426"/>
        <end position="436"/>
    </location>
</feature>
<feature type="compositionally biased region" description="Basic and acidic residues" evidence="1">
    <location>
        <begin position="642"/>
        <end position="657"/>
    </location>
</feature>
<feature type="region of interest" description="Disordered" evidence="1">
    <location>
        <begin position="454"/>
        <end position="678"/>
    </location>
</feature>
<keyword evidence="3" id="KW-1185">Reference proteome</keyword>
<feature type="compositionally biased region" description="Basic and acidic residues" evidence="1">
    <location>
        <begin position="611"/>
        <end position="625"/>
    </location>
</feature>
<comment type="caution">
    <text evidence="2">The sequence shown here is derived from an EMBL/GenBank/DDBJ whole genome shotgun (WGS) entry which is preliminary data.</text>
</comment>
<feature type="compositionally biased region" description="Basic and acidic residues" evidence="1">
    <location>
        <begin position="224"/>
        <end position="288"/>
    </location>
</feature>
<feature type="compositionally biased region" description="Basic residues" evidence="1">
    <location>
        <begin position="289"/>
        <end position="299"/>
    </location>
</feature>
<feature type="compositionally biased region" description="Polar residues" evidence="1">
    <location>
        <begin position="316"/>
        <end position="330"/>
    </location>
</feature>
<reference evidence="2" key="1">
    <citation type="journal article" date="2020" name="Fungal Divers.">
        <title>Resolving the Mortierellaceae phylogeny through synthesis of multi-gene phylogenetics and phylogenomics.</title>
        <authorList>
            <person name="Vandepol N."/>
            <person name="Liber J."/>
            <person name="Desiro A."/>
            <person name="Na H."/>
            <person name="Kennedy M."/>
            <person name="Barry K."/>
            <person name="Grigoriev I.V."/>
            <person name="Miller A.N."/>
            <person name="O'Donnell K."/>
            <person name="Stajich J.E."/>
            <person name="Bonito G."/>
        </authorList>
    </citation>
    <scope>NUCLEOTIDE SEQUENCE</scope>
    <source>
        <strain evidence="2">NVP60</strain>
    </source>
</reference>
<organism evidence="2 3">
    <name type="scientific">Linnemannia gamsii</name>
    <dbReference type="NCBI Taxonomy" id="64522"/>
    <lineage>
        <taxon>Eukaryota</taxon>
        <taxon>Fungi</taxon>
        <taxon>Fungi incertae sedis</taxon>
        <taxon>Mucoromycota</taxon>
        <taxon>Mortierellomycotina</taxon>
        <taxon>Mortierellomycetes</taxon>
        <taxon>Mortierellales</taxon>
        <taxon>Mortierellaceae</taxon>
        <taxon>Linnemannia</taxon>
    </lineage>
</organism>
<sequence>LHQSAEAQQRRERIRARSIATSKSRSSKGSAIASPRAKTVSKKRKVVTMSGDDDCDQNDDENEDAKGEDDNGTMAQDPPSSLKSHGDVRKAERVKGPSMGNPPAFFKEYGALIAKRREKQPVQEQPPESITNLEMVQQSPISGAVPQQYQSPTAIAMIPIERTVQYPLHPKPTTPTLPTQAHSGEPKLQHHPHNNPPSYIGQYSGSRYDNHSSTAVYVDQQAFEQERIASQQRDKERRKEELERHRDYDDEQRCKEHRGSDTYRTDRGPAESEEHRDKSRERSRERARSGSRKQSHRRNRSESREPLYRRSGPRGRSTNPRPLKLRQQTIHAAAIVSKTPTHRKDDMKNSNTYADETLSPRLHTQHRFSYDDSRSPYSPEAFDPSSFASAPFPPYESLPHVTSSPRQPKLAQSKDHYPLDDRRHSSGTIDPRTSWNTHHEHRHVLQVTSPVLASNPMDMSKAPTAPATFNSSGDGNGNESCNNGNLTDAHERPRESSPTEFYSPRPINTTLTHSSLLQPAAFSPSRPSDQPSHFSTFVIPHPDFRSHDQPQSEATQHLDSWAARPETLNRTAGGRNLRYLRSDDDGGENRSMHPSSLRNRSKSQHSNSKRRPTEEHQGSNGERGHRDRGRRNHGSDFYSQHGHGDNHSYNRGDHDVRNSIGHHRQSHPRIGGRDHHRGYDEVEYEVDTFRRSGDNSRRHRDKSLRARSSGRPSLSSASQLGFDHGRGYSRRLQDDSRDRRDVRGSSSHRSNMRDDKHEEFDVEHTMSVWEKRREQERE</sequence>
<name>A0A9P6QV52_9FUNG</name>
<proteinExistence type="predicted"/>
<feature type="compositionally biased region" description="Basic and acidic residues" evidence="1">
    <location>
        <begin position="488"/>
        <end position="497"/>
    </location>
</feature>
<evidence type="ECO:0000256" key="1">
    <source>
        <dbReference type="SAM" id="MobiDB-lite"/>
    </source>
</evidence>
<feature type="compositionally biased region" description="Basic and acidic residues" evidence="1">
    <location>
        <begin position="412"/>
        <end position="424"/>
    </location>
</feature>
<feature type="compositionally biased region" description="Polar residues" evidence="1">
    <location>
        <begin position="525"/>
        <end position="535"/>
    </location>
</feature>
<feature type="region of interest" description="Disordered" evidence="1">
    <location>
        <begin position="166"/>
        <end position="207"/>
    </location>
</feature>
<feature type="compositionally biased region" description="Basic residues" evidence="1">
    <location>
        <begin position="599"/>
        <end position="610"/>
    </location>
</feature>
<feature type="compositionally biased region" description="Basic and acidic residues" evidence="1">
    <location>
        <begin position="723"/>
        <end position="743"/>
    </location>
</feature>
<feature type="compositionally biased region" description="Low complexity" evidence="1">
    <location>
        <begin position="706"/>
        <end position="718"/>
    </location>
</feature>
<feature type="region of interest" description="Disordered" evidence="1">
    <location>
        <begin position="222"/>
        <end position="442"/>
    </location>
</feature>
<feature type="compositionally biased region" description="Polar residues" evidence="1">
    <location>
        <begin position="498"/>
        <end position="517"/>
    </location>
</feature>
<dbReference type="Proteomes" id="UP000823405">
    <property type="component" value="Unassembled WGS sequence"/>
</dbReference>
<feature type="compositionally biased region" description="Polar residues" evidence="1">
    <location>
        <begin position="467"/>
        <end position="486"/>
    </location>
</feature>
<feature type="region of interest" description="Disordered" evidence="1">
    <location>
        <begin position="690"/>
        <end position="778"/>
    </location>
</feature>
<gene>
    <name evidence="2" type="ORF">BGZ97_003018</name>
</gene>
<feature type="compositionally biased region" description="Acidic residues" evidence="1">
    <location>
        <begin position="51"/>
        <end position="63"/>
    </location>
</feature>
<feature type="region of interest" description="Disordered" evidence="1">
    <location>
        <begin position="1"/>
        <end position="104"/>
    </location>
</feature>
<dbReference type="OrthoDB" id="2440850at2759"/>
<feature type="compositionally biased region" description="Basic and acidic residues" evidence="1">
    <location>
        <begin position="580"/>
        <end position="591"/>
    </location>
</feature>